<organism evidence="1 2">
    <name type="scientific">Purpureocillium takamizusanense</name>
    <dbReference type="NCBI Taxonomy" id="2060973"/>
    <lineage>
        <taxon>Eukaryota</taxon>
        <taxon>Fungi</taxon>
        <taxon>Dikarya</taxon>
        <taxon>Ascomycota</taxon>
        <taxon>Pezizomycotina</taxon>
        <taxon>Sordariomycetes</taxon>
        <taxon>Hypocreomycetidae</taxon>
        <taxon>Hypocreales</taxon>
        <taxon>Ophiocordycipitaceae</taxon>
        <taxon>Purpureocillium</taxon>
    </lineage>
</organism>
<sequence>MGMILAISASELETMRRAQQLKPRPPARDGGALPRHDGVAYYRRALEDFGAMLRGLDYRSAQCLNEALATFFLMVVYEQQFGRHTSGMEAHLRGLYAFLATLFATKGDSSWAARVPLLGQQLLLFTMYINLNLSVPDSLPRLWREAGHKTSCVAVMDQLFHNTRDALRNMWTPGYPTEELVDDISVSRPLQFYHECCVLKTKLLLAQHDQSAGAGDEAAWQRELDQIGRRFQDLLAVGRRPDVDMREHELQAIQFAVAEYRSLAVYTHRLFCSSRRSHSCRDTCCRRELLAETLTTLRRVIRDDREMAVRVQWPLLVLRRYMESEAHQLLRGENIDQVLGSRGLFHHLGPLWDSRVA</sequence>
<proteinExistence type="predicted"/>
<reference evidence="1" key="1">
    <citation type="submission" date="2021-11" db="EMBL/GenBank/DDBJ databases">
        <title>Purpureocillium_takamizusanense_genome.</title>
        <authorList>
            <person name="Nguyen N.-H."/>
        </authorList>
    </citation>
    <scope>NUCLEOTIDE SEQUENCE</scope>
    <source>
        <strain evidence="1">PT3</strain>
    </source>
</reference>
<name>A0A9Q8V8T5_9HYPO</name>
<dbReference type="GeneID" id="72065777"/>
<dbReference type="EMBL" id="CP086356">
    <property type="protein sequence ID" value="UNI17480.1"/>
    <property type="molecule type" value="Genomic_DNA"/>
</dbReference>
<dbReference type="Proteomes" id="UP000829364">
    <property type="component" value="Chromosome 3"/>
</dbReference>
<dbReference type="KEGG" id="ptkz:JDV02_003821"/>
<accession>A0A9Q8V8T5</accession>
<dbReference type="OrthoDB" id="648861at2759"/>
<gene>
    <name evidence="1" type="ORF">JDV02_003821</name>
</gene>
<evidence type="ECO:0000313" key="1">
    <source>
        <dbReference type="EMBL" id="UNI17480.1"/>
    </source>
</evidence>
<keyword evidence="2" id="KW-1185">Reference proteome</keyword>
<dbReference type="AlphaFoldDB" id="A0A9Q8V8T5"/>
<dbReference type="RefSeq" id="XP_047840961.1">
    <property type="nucleotide sequence ID" value="XM_047984986.1"/>
</dbReference>
<evidence type="ECO:0000313" key="2">
    <source>
        <dbReference type="Proteomes" id="UP000829364"/>
    </source>
</evidence>
<protein>
    <submittedName>
        <fullName evidence="1">Uncharacterized protein</fullName>
    </submittedName>
</protein>